<feature type="domain" description="Polyphosphate kinase-2-related" evidence="1">
    <location>
        <begin position="22"/>
        <end position="228"/>
    </location>
</feature>
<dbReference type="Pfam" id="PF03976">
    <property type="entry name" value="PPK2"/>
    <property type="match status" value="2"/>
</dbReference>
<evidence type="ECO:0000313" key="3">
    <source>
        <dbReference type="Proteomes" id="UP000273977"/>
    </source>
</evidence>
<reference evidence="2 3" key="1">
    <citation type="submission" date="2018-11" db="EMBL/GenBank/DDBJ databases">
        <title>Aerococcus sp. SJQ22, whole genome shotgun sequence.</title>
        <authorList>
            <person name="Sun L."/>
            <person name="Gao X."/>
            <person name="Chen W."/>
            <person name="Huang K."/>
        </authorList>
    </citation>
    <scope>NUCLEOTIDE SEQUENCE [LARGE SCALE GENOMIC DNA]</scope>
    <source>
        <strain evidence="2 3">SJQ22</strain>
    </source>
</reference>
<comment type="caution">
    <text evidence="2">The sequence shown here is derived from an EMBL/GenBank/DDBJ whole genome shotgun (WGS) entry which is preliminary data.</text>
</comment>
<keyword evidence="2" id="KW-0808">Transferase</keyword>
<evidence type="ECO:0000259" key="1">
    <source>
        <dbReference type="Pfam" id="PF03976"/>
    </source>
</evidence>
<protein>
    <submittedName>
        <fullName evidence="2">Phosphate:AMP phosphotransferase</fullName>
    </submittedName>
</protein>
<dbReference type="InterPro" id="IPR027417">
    <property type="entry name" value="P-loop_NTPase"/>
</dbReference>
<accession>A0A3N4GJ35</accession>
<evidence type="ECO:0000313" key="2">
    <source>
        <dbReference type="EMBL" id="RPA60576.1"/>
    </source>
</evidence>
<dbReference type="Proteomes" id="UP000273977">
    <property type="component" value="Unassembled WGS sequence"/>
</dbReference>
<dbReference type="OrthoDB" id="9775224at2"/>
<name>A0A3N4GJ35_9LACT</name>
<gene>
    <name evidence="2" type="ORF">EF384_05275</name>
</gene>
<dbReference type="PANTHER" id="PTHR34383:SF3">
    <property type="entry name" value="POLYPHOSPHATE:AMP PHOSPHOTRANSFERASE"/>
    <property type="match status" value="1"/>
</dbReference>
<dbReference type="RefSeq" id="WP_123779967.1">
    <property type="nucleotide sequence ID" value="NZ_RKMG01000013.1"/>
</dbReference>
<organism evidence="2 3">
    <name type="scientific">Aerococcus agrisoli</name>
    <dbReference type="NCBI Taxonomy" id="2487350"/>
    <lineage>
        <taxon>Bacteria</taxon>
        <taxon>Bacillati</taxon>
        <taxon>Bacillota</taxon>
        <taxon>Bacilli</taxon>
        <taxon>Lactobacillales</taxon>
        <taxon>Aerococcaceae</taxon>
        <taxon>Aerococcus</taxon>
    </lineage>
</organism>
<dbReference type="InterPro" id="IPR022488">
    <property type="entry name" value="PPK2-related"/>
</dbReference>
<feature type="domain" description="Polyphosphate kinase-2-related" evidence="1">
    <location>
        <begin position="264"/>
        <end position="485"/>
    </location>
</feature>
<dbReference type="GO" id="GO:0016740">
    <property type="term" value="F:transferase activity"/>
    <property type="evidence" value="ECO:0007669"/>
    <property type="project" value="UniProtKB-KW"/>
</dbReference>
<dbReference type="EMBL" id="RKMG01000013">
    <property type="protein sequence ID" value="RPA60576.1"/>
    <property type="molecule type" value="Genomic_DNA"/>
</dbReference>
<dbReference type="PANTHER" id="PTHR34383">
    <property type="entry name" value="POLYPHOSPHATE:AMP PHOSPHOTRANSFERASE-RELATED"/>
    <property type="match status" value="1"/>
</dbReference>
<dbReference type="AlphaFoldDB" id="A0A3N4GJ35"/>
<sequence length="490" mass="58058">MLPNKSIKRTSIPKELQNTSRTVLGEKFAELHRQLQETDKSMLVIIDGWESSGKGFLLKDLTRELDPKHYEVAVFNETVLQDEKRPYLYRFFMRSPKRGQIVFFDRSFYYELFHNLDIKEKRLDHLLHDISFVEKALHDDDTLVLKFFIHQTKDEMADRIKDLSDKPDYDALATKDDQHQLENYKAYRKHFSNILEKTNSEDIPWHILYVDGQKDQSREALKISIDKLEQWLAADLTRPAQKDFLSGLETSVAPLSQINHSVTLSETDYELEKEDLQQQAADLLYKAYKMNKGVIVAYEGSDAAGKGGNYQRLTRLMDPRGYDVSTVSAPNAEETSHHYLWRFYRDFPSLGRMTIFDRTWYGRVLVERIENFTPTYRWQEAYDEINQMEHNLTEQNYLLLKYLIVIDKDTQYDRFMGREKDPDKQYKITEEDWRNRDKFDEYVQAMNDMVLKTSTPEAPWKLISGVDKRHARIAVLKDFIQRMEAFLDKK</sequence>
<dbReference type="Gene3D" id="3.40.50.300">
    <property type="entry name" value="P-loop containing nucleotide triphosphate hydrolases"/>
    <property type="match status" value="2"/>
</dbReference>
<keyword evidence="3" id="KW-1185">Reference proteome</keyword>
<proteinExistence type="predicted"/>
<dbReference type="SUPFAM" id="SSF52540">
    <property type="entry name" value="P-loop containing nucleoside triphosphate hydrolases"/>
    <property type="match status" value="2"/>
</dbReference>